<comment type="caution">
    <text evidence="4">The sequence shown here is derived from an EMBL/GenBank/DDBJ whole genome shotgun (WGS) entry which is preliminary data.</text>
</comment>
<feature type="region of interest" description="Disordered" evidence="2">
    <location>
        <begin position="1"/>
        <end position="291"/>
    </location>
</feature>
<keyword evidence="5" id="KW-1185">Reference proteome</keyword>
<name>A0A6A4W2U6_AMPAM</name>
<evidence type="ECO:0000313" key="4">
    <source>
        <dbReference type="EMBL" id="KAF0302287.1"/>
    </source>
</evidence>
<comment type="similarity">
    <text evidence="1">Belongs to the WAPL family.</text>
</comment>
<organism evidence="4 5">
    <name type="scientific">Amphibalanus amphitrite</name>
    <name type="common">Striped barnacle</name>
    <name type="synonym">Balanus amphitrite</name>
    <dbReference type="NCBI Taxonomy" id="1232801"/>
    <lineage>
        <taxon>Eukaryota</taxon>
        <taxon>Metazoa</taxon>
        <taxon>Ecdysozoa</taxon>
        <taxon>Arthropoda</taxon>
        <taxon>Crustacea</taxon>
        <taxon>Multicrustacea</taxon>
        <taxon>Cirripedia</taxon>
        <taxon>Thoracica</taxon>
        <taxon>Thoracicalcarea</taxon>
        <taxon>Balanomorpha</taxon>
        <taxon>Balanoidea</taxon>
        <taxon>Balanidae</taxon>
        <taxon>Amphibalaninae</taxon>
        <taxon>Amphibalanus</taxon>
    </lineage>
</organism>
<feature type="domain" description="WAPL" evidence="3">
    <location>
        <begin position="437"/>
        <end position="484"/>
    </location>
</feature>
<accession>A0A6A4W2U6</accession>
<dbReference type="AlphaFoldDB" id="A0A6A4W2U6"/>
<dbReference type="PANTHER" id="PTHR22100:SF13">
    <property type="entry name" value="WINGS APART-LIKE PROTEIN HOMOLOG"/>
    <property type="match status" value="1"/>
</dbReference>
<protein>
    <submittedName>
        <fullName evidence="4">Protein wings apart-like</fullName>
    </submittedName>
</protein>
<feature type="compositionally biased region" description="Pro residues" evidence="2">
    <location>
        <begin position="253"/>
        <end position="274"/>
    </location>
</feature>
<feature type="compositionally biased region" description="Low complexity" evidence="2">
    <location>
        <begin position="1"/>
        <end position="10"/>
    </location>
</feature>
<feature type="domain" description="WAPL" evidence="3">
    <location>
        <begin position="485"/>
        <end position="891"/>
    </location>
</feature>
<feature type="compositionally biased region" description="Polar residues" evidence="2">
    <location>
        <begin position="175"/>
        <end position="186"/>
    </location>
</feature>
<sequence>MWTTTEEAAAGSSAPAMPRYSHKRPPAAHTASIQFDAGGVSDRKPTAAKSAGTLGKWGVTSFTSIRSSIVNGSSHDGTSSDARAGRSPAAPPADPFSFESNTPGAAPVRKVKKFFKSRNAPPATGTGPTEARRQLPMTRPVPQPPAPPPAALHDDKDELESKKFFSSPALPQPLRDTTTNRANSLSPREPPAAPQAPRMPPLKLRISRDKDTGDLTAVSGSPPEGSGGGGARRRRPPAAPAPPQPTKAARYKSPPPPRVVSPDPPSPAADPAPPAVTGDEDEISGRPVRRTRRAAAVEARQKVAKSVYVEEEDEELVALPVRGRRGQKRRPSAGDLSSAPAPAVPATAPATVPELETVVEDTTPVSDPAPPPVESPVSGIKDLGRYQRTQETRVSPAAPAVSGPNSPQPYKDLERQLELMESGRAAPGSVSTPASVIGSDSGYYTVIKNVKKAYQIQEFGEFQEYNDDIDYIMDALQPTNSLSTRSSLELMLSLLDSDVTASDSDDSNAELRKNRAKVRELCAQLQRQGQAKQLRLDNITAGHLSMETLLSLTSQRAGAWFKEELRELGGLDRLLGTISESCANLRLPQRLRHQRDSIARISRCLRVVENVTSRNEENQQYLLRAAGGEAVASLGQLFQMAETELADCSPTEFQPADGAARILLEMTDTLMKVLVNLSSVSAVSRGPTSRSAGGAGRQSAGGALLGAQPGLLDTLLHAVLRLPEQLPEQKQFDVLLLAMYLLMNLAEGGAENRERIATAEAPARSGQVAFASPAGSALSELLQMFYRLVRLATEVETHTDRILDGTVPAAPPATTAAGQQDAGEVTATALIQKAGHHMEKTVIAAYIGVLVGHLVMDNPEREAAVRAQLNGNKFSDVIEVLRKLLSFMDLTNTGRPETAHEMRTMKRVIDFMVKADEAAGGGGAPGPVGAQSSAGGPSGYGGASFNYEELGVLDMSL</sequence>
<dbReference type="InterPro" id="IPR011989">
    <property type="entry name" value="ARM-like"/>
</dbReference>
<evidence type="ECO:0000256" key="2">
    <source>
        <dbReference type="SAM" id="MobiDB-lite"/>
    </source>
</evidence>
<evidence type="ECO:0000259" key="3">
    <source>
        <dbReference type="PROSITE" id="PS51271"/>
    </source>
</evidence>
<dbReference type="Pfam" id="PF07814">
    <property type="entry name" value="WAPL"/>
    <property type="match status" value="1"/>
</dbReference>
<dbReference type="PANTHER" id="PTHR22100">
    <property type="entry name" value="WINGS APART-LIKE PROTEIN HOMOLOG"/>
    <property type="match status" value="1"/>
</dbReference>
<dbReference type="InterPro" id="IPR022771">
    <property type="entry name" value="WAPL_C"/>
</dbReference>
<reference evidence="4 5" key="1">
    <citation type="submission" date="2019-07" db="EMBL/GenBank/DDBJ databases">
        <title>Draft genome assembly of a fouling barnacle, Amphibalanus amphitrite (Darwin, 1854): The first reference genome for Thecostraca.</title>
        <authorList>
            <person name="Kim W."/>
        </authorList>
    </citation>
    <scope>NUCLEOTIDE SEQUENCE [LARGE SCALE GENOMIC DNA]</scope>
    <source>
        <strain evidence="4">SNU_AA5</strain>
        <tissue evidence="4">Soma without cirri and trophi</tissue>
    </source>
</reference>
<feature type="compositionally biased region" description="Basic and acidic residues" evidence="2">
    <location>
        <begin position="152"/>
        <end position="163"/>
    </location>
</feature>
<dbReference type="InterPro" id="IPR039874">
    <property type="entry name" value="WAPL"/>
</dbReference>
<feature type="region of interest" description="Disordered" evidence="2">
    <location>
        <begin position="322"/>
        <end position="352"/>
    </location>
</feature>
<dbReference type="InterPro" id="IPR012502">
    <property type="entry name" value="WAPL_dom"/>
</dbReference>
<dbReference type="Proteomes" id="UP000440578">
    <property type="component" value="Unassembled WGS sequence"/>
</dbReference>
<feature type="compositionally biased region" description="Low complexity" evidence="2">
    <location>
        <begin position="339"/>
        <end position="352"/>
    </location>
</feature>
<feature type="compositionally biased region" description="Pro residues" evidence="2">
    <location>
        <begin position="139"/>
        <end position="150"/>
    </location>
</feature>
<evidence type="ECO:0000256" key="1">
    <source>
        <dbReference type="ARBA" id="ARBA00006854"/>
    </source>
</evidence>
<feature type="compositionally biased region" description="Basic residues" evidence="2">
    <location>
        <begin position="322"/>
        <end position="331"/>
    </location>
</feature>
<evidence type="ECO:0000313" key="5">
    <source>
        <dbReference type="Proteomes" id="UP000440578"/>
    </source>
</evidence>
<dbReference type="EMBL" id="VIIS01001074">
    <property type="protein sequence ID" value="KAF0302287.1"/>
    <property type="molecule type" value="Genomic_DNA"/>
</dbReference>
<gene>
    <name evidence="4" type="primary">wapl</name>
    <name evidence="4" type="ORF">FJT64_025586</name>
</gene>
<dbReference type="Gene3D" id="1.25.10.10">
    <property type="entry name" value="Leucine-rich Repeat Variant"/>
    <property type="match status" value="2"/>
</dbReference>
<proteinExistence type="inferred from homology"/>
<dbReference type="OrthoDB" id="78088at2759"/>
<feature type="compositionally biased region" description="Polar residues" evidence="2">
    <location>
        <begin position="60"/>
        <end position="77"/>
    </location>
</feature>
<feature type="compositionally biased region" description="Low complexity" evidence="2">
    <location>
        <begin position="79"/>
        <end position="88"/>
    </location>
</feature>
<dbReference type="PROSITE" id="PS51271">
    <property type="entry name" value="WAPL"/>
    <property type="match status" value="2"/>
</dbReference>
<feature type="region of interest" description="Disordered" evidence="2">
    <location>
        <begin position="389"/>
        <end position="410"/>
    </location>
</feature>
<feature type="compositionally biased region" description="Pro residues" evidence="2">
    <location>
        <begin position="188"/>
        <end position="200"/>
    </location>
</feature>